<dbReference type="Gene3D" id="1.10.645.10">
    <property type="entry name" value="Cytochrome-c3 Hydrogenase, chain B"/>
    <property type="match status" value="1"/>
</dbReference>
<evidence type="ECO:0000256" key="1">
    <source>
        <dbReference type="ARBA" id="ARBA00005769"/>
    </source>
</evidence>
<evidence type="ECO:0000256" key="2">
    <source>
        <dbReference type="ARBA" id="ARBA00022448"/>
    </source>
</evidence>
<organism evidence="6">
    <name type="scientific">marine sediment metagenome</name>
    <dbReference type="NCBI Taxonomy" id="412755"/>
    <lineage>
        <taxon>unclassified sequences</taxon>
        <taxon>metagenomes</taxon>
        <taxon>ecological metagenomes</taxon>
    </lineage>
</organism>
<gene>
    <name evidence="6" type="ORF">S12H4_34578</name>
</gene>
<dbReference type="SUPFAM" id="SSF56762">
    <property type="entry name" value="HydB/Nqo4-like"/>
    <property type="match status" value="1"/>
</dbReference>
<feature type="non-terminal residue" evidence="6">
    <location>
        <position position="272"/>
    </location>
</feature>
<dbReference type="InterPro" id="IPR022885">
    <property type="entry name" value="NDH1_su_D/H"/>
</dbReference>
<dbReference type="InterPro" id="IPR029014">
    <property type="entry name" value="NiFe-Hase_large"/>
</dbReference>
<evidence type="ECO:0000313" key="6">
    <source>
        <dbReference type="EMBL" id="GAI92006.1"/>
    </source>
</evidence>
<comment type="similarity">
    <text evidence="1">Belongs to the complex I 49 kDa subunit family.</text>
</comment>
<evidence type="ECO:0000259" key="5">
    <source>
        <dbReference type="Pfam" id="PF00346"/>
    </source>
</evidence>
<dbReference type="PANTHER" id="PTHR11993:SF10">
    <property type="entry name" value="NADH DEHYDROGENASE [UBIQUINONE] IRON-SULFUR PROTEIN 2, MITOCHONDRIAL"/>
    <property type="match status" value="1"/>
</dbReference>
<protein>
    <recommendedName>
        <fullName evidence="5">NADH-quinone oxidoreductase subunit D domain-containing protein</fullName>
    </recommendedName>
</protein>
<keyword evidence="3" id="KW-1278">Translocase</keyword>
<evidence type="ECO:0000256" key="4">
    <source>
        <dbReference type="ARBA" id="ARBA00023027"/>
    </source>
</evidence>
<dbReference type="Pfam" id="PF00346">
    <property type="entry name" value="Complex1_49kDa"/>
    <property type="match status" value="1"/>
</dbReference>
<keyword evidence="4" id="KW-0520">NAD</keyword>
<name>X1TKY3_9ZZZZ</name>
<dbReference type="GO" id="GO:0048038">
    <property type="term" value="F:quinone binding"/>
    <property type="evidence" value="ECO:0007669"/>
    <property type="project" value="InterPro"/>
</dbReference>
<comment type="caution">
    <text evidence="6">The sequence shown here is derived from an EMBL/GenBank/DDBJ whole genome shotgun (WGS) entry which is preliminary data.</text>
</comment>
<dbReference type="PANTHER" id="PTHR11993">
    <property type="entry name" value="NADH-UBIQUINONE OXIDOREDUCTASE 49 KDA SUBUNIT"/>
    <property type="match status" value="1"/>
</dbReference>
<dbReference type="InterPro" id="IPR014029">
    <property type="entry name" value="NADH_UbQ_OxRdtase_49kDa_CS"/>
</dbReference>
<evidence type="ECO:0000256" key="3">
    <source>
        <dbReference type="ARBA" id="ARBA00022967"/>
    </source>
</evidence>
<reference evidence="6" key="1">
    <citation type="journal article" date="2014" name="Front. Microbiol.">
        <title>High frequency of phylogenetically diverse reductive dehalogenase-homologous genes in deep subseafloor sedimentary metagenomes.</title>
        <authorList>
            <person name="Kawai M."/>
            <person name="Futagami T."/>
            <person name="Toyoda A."/>
            <person name="Takaki Y."/>
            <person name="Nishi S."/>
            <person name="Hori S."/>
            <person name="Arai W."/>
            <person name="Tsubouchi T."/>
            <person name="Morono Y."/>
            <person name="Uchiyama I."/>
            <person name="Ito T."/>
            <person name="Fujiyama A."/>
            <person name="Inagaki F."/>
            <person name="Takami H."/>
        </authorList>
    </citation>
    <scope>NUCLEOTIDE SEQUENCE</scope>
    <source>
        <strain evidence="6">Expedition CK06-06</strain>
    </source>
</reference>
<dbReference type="InterPro" id="IPR001135">
    <property type="entry name" value="NADH_Q_OxRdtase_suD"/>
</dbReference>
<feature type="non-terminal residue" evidence="6">
    <location>
        <position position="1"/>
    </location>
</feature>
<dbReference type="GO" id="GO:0016651">
    <property type="term" value="F:oxidoreductase activity, acting on NAD(P)H"/>
    <property type="evidence" value="ECO:0007669"/>
    <property type="project" value="InterPro"/>
</dbReference>
<dbReference type="EMBL" id="BARW01020473">
    <property type="protein sequence ID" value="GAI92006.1"/>
    <property type="molecule type" value="Genomic_DNA"/>
</dbReference>
<proteinExistence type="inferred from homology"/>
<feature type="domain" description="NADH-quinone oxidoreductase subunit D" evidence="5">
    <location>
        <begin position="131"/>
        <end position="272"/>
    </location>
</feature>
<dbReference type="PROSITE" id="PS00535">
    <property type="entry name" value="COMPLEX1_49K"/>
    <property type="match status" value="1"/>
</dbReference>
<dbReference type="AlphaFoldDB" id="X1TKY3"/>
<dbReference type="GO" id="GO:0051287">
    <property type="term" value="F:NAD binding"/>
    <property type="evidence" value="ECO:0007669"/>
    <property type="project" value="InterPro"/>
</dbReference>
<keyword evidence="2" id="KW-0813">Transport</keyword>
<sequence length="272" mass="31189">ENKMTTRIQKEASKESLLLNMGPSHPAMHGTIRIMLELDGERILNSEVEVGYLHRGFEKICENRTYFNLLPYTDRMNYVSPLINNLGYVMTVEKMLGIEAPERAQYIRVIMSELSRISDHLTCLAAMAMECGAFTVFLYNVKAREYIWDVIEETTGARMTTSYIRIGGVRADLHPGYKAVLKKAIVETRKVLKDIRGLLDKNIIYLNRTRDIAIVSPETAISYGWTGPCLRSTGVYYDVRKASPYAVYDQLDFEVPLGERGDNFDRYMVRMK</sequence>
<accession>X1TKY3</accession>